<dbReference type="AlphaFoldDB" id="A0AAV7KD60"/>
<gene>
    <name evidence="1" type="ORF">LOD99_15428</name>
</gene>
<dbReference type="EMBL" id="JAKMXF010000088">
    <property type="protein sequence ID" value="KAI6658630.1"/>
    <property type="molecule type" value="Genomic_DNA"/>
</dbReference>
<dbReference type="SUPFAM" id="SSF50249">
    <property type="entry name" value="Nucleic acid-binding proteins"/>
    <property type="match status" value="1"/>
</dbReference>
<sequence>MATQTENHFPPPPRPLEPWNEFMSQQSKLSADALAVSDPITCFELINSSPSPRENISILRSQLGTTLPYRPDALLIGVITRKFHPIFFTKKRNSSDFCFFAIWVKDASDLVRVSFWGSSVIKRNYSRLQEGRLLVIKGYRVKDVYQQDKYNSDPHHLSPAEVIAHVTSRVECFDISSLWNFMPGNIKIKLFIKEFLDFEFFPVTLSRISLSPTPSEFTCSVVARVIYKSCHTHHNKYGDVPSLWLALYDGTLTGEEEEALGKQYLWFYLSFSFQKDLFKRINTNQLIVATDIKPIYFFHEDWSSVTGYIPMLVSTFSTQLYIIDEEDTASAWHYLREVNEQKSDILRNRGIVLSRQFRDSSPEVIPGDNMTVIFKLGNFECRISSP</sequence>
<proteinExistence type="predicted"/>
<dbReference type="InterPro" id="IPR012340">
    <property type="entry name" value="NA-bd_OB-fold"/>
</dbReference>
<protein>
    <submittedName>
        <fullName evidence="1">Uncharacterized protein</fullName>
    </submittedName>
</protein>
<evidence type="ECO:0000313" key="2">
    <source>
        <dbReference type="Proteomes" id="UP001165289"/>
    </source>
</evidence>
<organism evidence="1 2">
    <name type="scientific">Oopsacas minuta</name>
    <dbReference type="NCBI Taxonomy" id="111878"/>
    <lineage>
        <taxon>Eukaryota</taxon>
        <taxon>Metazoa</taxon>
        <taxon>Porifera</taxon>
        <taxon>Hexactinellida</taxon>
        <taxon>Hexasterophora</taxon>
        <taxon>Lyssacinosida</taxon>
        <taxon>Leucopsacidae</taxon>
        <taxon>Oopsacas</taxon>
    </lineage>
</organism>
<dbReference type="Gene3D" id="2.40.50.140">
    <property type="entry name" value="Nucleic acid-binding proteins"/>
    <property type="match status" value="1"/>
</dbReference>
<evidence type="ECO:0000313" key="1">
    <source>
        <dbReference type="EMBL" id="KAI6658630.1"/>
    </source>
</evidence>
<name>A0AAV7KD60_9METZ</name>
<dbReference type="Proteomes" id="UP001165289">
    <property type="component" value="Unassembled WGS sequence"/>
</dbReference>
<accession>A0AAV7KD60</accession>
<keyword evidence="2" id="KW-1185">Reference proteome</keyword>
<comment type="caution">
    <text evidence="1">The sequence shown here is derived from an EMBL/GenBank/DDBJ whole genome shotgun (WGS) entry which is preliminary data.</text>
</comment>
<reference evidence="1 2" key="1">
    <citation type="journal article" date="2023" name="BMC Biol.">
        <title>The compact genome of the sponge Oopsacas minuta (Hexactinellida) is lacking key metazoan core genes.</title>
        <authorList>
            <person name="Santini S."/>
            <person name="Schenkelaars Q."/>
            <person name="Jourda C."/>
            <person name="Duchesne M."/>
            <person name="Belahbib H."/>
            <person name="Rocher C."/>
            <person name="Selva M."/>
            <person name="Riesgo A."/>
            <person name="Vervoort M."/>
            <person name="Leys S.P."/>
            <person name="Kodjabachian L."/>
            <person name="Le Bivic A."/>
            <person name="Borchiellini C."/>
            <person name="Claverie J.M."/>
            <person name="Renard E."/>
        </authorList>
    </citation>
    <scope>NUCLEOTIDE SEQUENCE [LARGE SCALE GENOMIC DNA]</scope>
    <source>
        <strain evidence="1">SPO-2</strain>
    </source>
</reference>